<dbReference type="Gene3D" id="1.20.144.10">
    <property type="entry name" value="Phosphatidic acid phosphatase type 2/haloperoxidase"/>
    <property type="match status" value="1"/>
</dbReference>
<accession>A0A1J4TBD6</accession>
<dbReference type="CDD" id="cd03392">
    <property type="entry name" value="PAP2_like_2"/>
    <property type="match status" value="1"/>
</dbReference>
<feature type="transmembrane region" description="Helical" evidence="1">
    <location>
        <begin position="93"/>
        <end position="112"/>
    </location>
</feature>
<dbReference type="PANTHER" id="PTHR14969:SF13">
    <property type="entry name" value="AT30094P"/>
    <property type="match status" value="1"/>
</dbReference>
<dbReference type="AlphaFoldDB" id="A0A1J4TBD6"/>
<dbReference type="PANTHER" id="PTHR14969">
    <property type="entry name" value="SPHINGOSINE-1-PHOSPHATE PHOSPHOHYDROLASE"/>
    <property type="match status" value="1"/>
</dbReference>
<organism evidence="3 4">
    <name type="scientific">Candidatus Falkowbacteria bacterium CG1_02_41_21</name>
    <dbReference type="NCBI Taxonomy" id="1805147"/>
    <lineage>
        <taxon>Bacteria</taxon>
        <taxon>Candidatus Falkowiibacteriota</taxon>
    </lineage>
</organism>
<dbReference type="SMART" id="SM00014">
    <property type="entry name" value="acidPPc"/>
    <property type="match status" value="1"/>
</dbReference>
<evidence type="ECO:0000313" key="3">
    <source>
        <dbReference type="EMBL" id="OIO08125.1"/>
    </source>
</evidence>
<dbReference type="InterPro" id="IPR000326">
    <property type="entry name" value="PAP2/HPO"/>
</dbReference>
<keyword evidence="1" id="KW-0812">Transmembrane</keyword>
<evidence type="ECO:0000256" key="1">
    <source>
        <dbReference type="SAM" id="Phobius"/>
    </source>
</evidence>
<dbReference type="EMBL" id="MNUV01000015">
    <property type="protein sequence ID" value="OIO08125.1"/>
    <property type="molecule type" value="Genomic_DNA"/>
</dbReference>
<dbReference type="InterPro" id="IPR036938">
    <property type="entry name" value="PAP2/HPO_sf"/>
</dbReference>
<dbReference type="Proteomes" id="UP000182860">
    <property type="component" value="Unassembled WGS sequence"/>
</dbReference>
<feature type="transmembrane region" description="Helical" evidence="1">
    <location>
        <begin position="20"/>
        <end position="47"/>
    </location>
</feature>
<dbReference type="Pfam" id="PF01569">
    <property type="entry name" value="PAP2"/>
    <property type="match status" value="1"/>
</dbReference>
<keyword evidence="1" id="KW-1133">Transmembrane helix</keyword>
<feature type="domain" description="Phosphatidic acid phosphatase type 2/haloperoxidase" evidence="2">
    <location>
        <begin position="58"/>
        <end position="167"/>
    </location>
</feature>
<comment type="caution">
    <text evidence="3">The sequence shown here is derived from an EMBL/GenBank/DDBJ whole genome shotgun (WGS) entry which is preliminary data.</text>
</comment>
<name>A0A1J4TBD6_9BACT</name>
<proteinExistence type="predicted"/>
<reference evidence="3 4" key="1">
    <citation type="journal article" date="2016" name="Environ. Microbiol.">
        <title>Genomic resolution of a cold subsurface aquifer community provides metabolic insights for novel microbes adapted to high CO concentrations.</title>
        <authorList>
            <person name="Probst A.J."/>
            <person name="Castelle C.J."/>
            <person name="Singh A."/>
            <person name="Brown C.T."/>
            <person name="Anantharaman K."/>
            <person name="Sharon I."/>
            <person name="Hug L.A."/>
            <person name="Burstein D."/>
            <person name="Emerson J.B."/>
            <person name="Thomas B.C."/>
            <person name="Banfield J.F."/>
        </authorList>
    </citation>
    <scope>NUCLEOTIDE SEQUENCE [LARGE SCALE GENOMIC DNA]</scope>
    <source>
        <strain evidence="3">CG1_02_41_21</strain>
    </source>
</reference>
<sequence length="180" mass="20034">MLNGLDQQLFIWVTENRSNFLTSIFSVFSFWGSWQFIVAAMLLIIIVLAVKKKFVFIIPFISIVAGSSILAYLGKLYWARLRPPDSVFIETGFSFPSGHATAAVALFAYLAFMAVKLNLGKKSGLIYSFTILIILLIGSGRIYLGAHYLTDVLAGYLVGFVGLILGIIWTRKLILREGKK</sequence>
<evidence type="ECO:0000259" key="2">
    <source>
        <dbReference type="SMART" id="SM00014"/>
    </source>
</evidence>
<keyword evidence="1" id="KW-0472">Membrane</keyword>
<dbReference type="SUPFAM" id="SSF48317">
    <property type="entry name" value="Acid phosphatase/Vanadium-dependent haloperoxidase"/>
    <property type="match status" value="1"/>
</dbReference>
<feature type="transmembrane region" description="Helical" evidence="1">
    <location>
        <begin position="54"/>
        <end position="73"/>
    </location>
</feature>
<feature type="transmembrane region" description="Helical" evidence="1">
    <location>
        <begin position="124"/>
        <end position="146"/>
    </location>
</feature>
<gene>
    <name evidence="3" type="ORF">AUJ35_00850</name>
</gene>
<evidence type="ECO:0000313" key="4">
    <source>
        <dbReference type="Proteomes" id="UP000182860"/>
    </source>
</evidence>
<feature type="transmembrane region" description="Helical" evidence="1">
    <location>
        <begin position="152"/>
        <end position="170"/>
    </location>
</feature>
<protein>
    <recommendedName>
        <fullName evidence="2">Phosphatidic acid phosphatase type 2/haloperoxidase domain-containing protein</fullName>
    </recommendedName>
</protein>